<organism evidence="1 2">
    <name type="scientific">Ditylenchus destructor</name>
    <dbReference type="NCBI Taxonomy" id="166010"/>
    <lineage>
        <taxon>Eukaryota</taxon>
        <taxon>Metazoa</taxon>
        <taxon>Ecdysozoa</taxon>
        <taxon>Nematoda</taxon>
        <taxon>Chromadorea</taxon>
        <taxon>Rhabditida</taxon>
        <taxon>Tylenchina</taxon>
        <taxon>Tylenchomorpha</taxon>
        <taxon>Sphaerularioidea</taxon>
        <taxon>Anguinidae</taxon>
        <taxon>Anguininae</taxon>
        <taxon>Ditylenchus</taxon>
    </lineage>
</organism>
<name>A0AAD4NJY2_9BILA</name>
<dbReference type="AlphaFoldDB" id="A0AAD4NJY2"/>
<dbReference type="Proteomes" id="UP001201812">
    <property type="component" value="Unassembled WGS sequence"/>
</dbReference>
<evidence type="ECO:0000313" key="1">
    <source>
        <dbReference type="EMBL" id="KAI1728293.1"/>
    </source>
</evidence>
<accession>A0AAD4NJY2</accession>
<protein>
    <submittedName>
        <fullName evidence="1">Uncharacterized protein</fullName>
    </submittedName>
</protein>
<keyword evidence="2" id="KW-1185">Reference proteome</keyword>
<proteinExistence type="predicted"/>
<evidence type="ECO:0000313" key="2">
    <source>
        <dbReference type="Proteomes" id="UP001201812"/>
    </source>
</evidence>
<reference evidence="1" key="1">
    <citation type="submission" date="2022-01" db="EMBL/GenBank/DDBJ databases">
        <title>Genome Sequence Resource for Two Populations of Ditylenchus destructor, the Migratory Endoparasitic Phytonematode.</title>
        <authorList>
            <person name="Zhang H."/>
            <person name="Lin R."/>
            <person name="Xie B."/>
        </authorList>
    </citation>
    <scope>NUCLEOTIDE SEQUENCE</scope>
    <source>
        <strain evidence="1">BazhouSP</strain>
    </source>
</reference>
<comment type="caution">
    <text evidence="1">The sequence shown here is derived from an EMBL/GenBank/DDBJ whole genome shotgun (WGS) entry which is preliminary data.</text>
</comment>
<gene>
    <name evidence="1" type="ORF">DdX_00461</name>
</gene>
<sequence>MQITANALVCELELLLGKEEGGCDYRSSPPLSDQQQPAGIRTNLAKIANGDKKTSSLHHTNTGEYDDHCQSTALVLPQPPIPSSSVVWEKAWAGCYCWGMALCIGERGPFSQQCWAAFAQPTNTALMLLLCWLGSNGSGPQPTASTQAKACLCVWGIGWNMEVPQPMEVFLS</sequence>
<dbReference type="EMBL" id="JAKKPZ010000001">
    <property type="protein sequence ID" value="KAI1728293.1"/>
    <property type="molecule type" value="Genomic_DNA"/>
</dbReference>